<protein>
    <submittedName>
        <fullName evidence="4">7-keto-8-aminopelargonate synthetase</fullName>
    </submittedName>
</protein>
<evidence type="ECO:0000259" key="3">
    <source>
        <dbReference type="Pfam" id="PF00155"/>
    </source>
</evidence>
<dbReference type="PANTHER" id="PTHR13693:SF3">
    <property type="entry name" value="LD36009P"/>
    <property type="match status" value="1"/>
</dbReference>
<dbReference type="GO" id="GO:0016740">
    <property type="term" value="F:transferase activity"/>
    <property type="evidence" value="ECO:0007669"/>
    <property type="project" value="UniProtKB-KW"/>
</dbReference>
<organism evidence="4 5">
    <name type="scientific">Pustulibacterium marinum</name>
    <dbReference type="NCBI Taxonomy" id="1224947"/>
    <lineage>
        <taxon>Bacteria</taxon>
        <taxon>Pseudomonadati</taxon>
        <taxon>Bacteroidota</taxon>
        <taxon>Flavobacteriia</taxon>
        <taxon>Flavobacteriales</taxon>
        <taxon>Flavobacteriaceae</taxon>
        <taxon>Pustulibacterium</taxon>
    </lineage>
</organism>
<keyword evidence="5" id="KW-1185">Reference proteome</keyword>
<accession>A0A1I7IRP6</accession>
<name>A0A1I7IRP6_9FLAO</name>
<dbReference type="SUPFAM" id="SSF53383">
    <property type="entry name" value="PLP-dependent transferases"/>
    <property type="match status" value="1"/>
</dbReference>
<dbReference type="Proteomes" id="UP000199138">
    <property type="component" value="Unassembled WGS sequence"/>
</dbReference>
<evidence type="ECO:0000313" key="5">
    <source>
        <dbReference type="Proteomes" id="UP000199138"/>
    </source>
</evidence>
<dbReference type="InterPro" id="IPR015424">
    <property type="entry name" value="PyrdxlP-dep_Trfase"/>
</dbReference>
<dbReference type="InterPro" id="IPR015421">
    <property type="entry name" value="PyrdxlP-dep_Trfase_major"/>
</dbReference>
<reference evidence="5" key="1">
    <citation type="submission" date="2016-10" db="EMBL/GenBank/DDBJ databases">
        <authorList>
            <person name="Varghese N."/>
            <person name="Submissions S."/>
        </authorList>
    </citation>
    <scope>NUCLEOTIDE SEQUENCE [LARGE SCALE GENOMIC DNA]</scope>
    <source>
        <strain evidence="5">CGMCC 1.12333</strain>
    </source>
</reference>
<dbReference type="STRING" id="1224947.SAMN05216480_12031"/>
<dbReference type="Pfam" id="PF00155">
    <property type="entry name" value="Aminotran_1_2"/>
    <property type="match status" value="1"/>
</dbReference>
<dbReference type="InterPro" id="IPR050087">
    <property type="entry name" value="AON_synthase_class-II"/>
</dbReference>
<dbReference type="GO" id="GO:0030170">
    <property type="term" value="F:pyridoxal phosphate binding"/>
    <property type="evidence" value="ECO:0007669"/>
    <property type="project" value="InterPro"/>
</dbReference>
<dbReference type="Gene3D" id="3.90.1150.10">
    <property type="entry name" value="Aspartate Aminotransferase, domain 1"/>
    <property type="match status" value="1"/>
</dbReference>
<comment type="cofactor">
    <cofactor evidence="1">
        <name>pyridoxal 5'-phosphate</name>
        <dbReference type="ChEBI" id="CHEBI:597326"/>
    </cofactor>
</comment>
<dbReference type="InterPro" id="IPR004839">
    <property type="entry name" value="Aminotransferase_I/II_large"/>
</dbReference>
<proteinExistence type="predicted"/>
<feature type="domain" description="Aminotransferase class I/classII large" evidence="3">
    <location>
        <begin position="46"/>
        <end position="395"/>
    </location>
</feature>
<evidence type="ECO:0000256" key="2">
    <source>
        <dbReference type="ARBA" id="ARBA00022679"/>
    </source>
</evidence>
<dbReference type="RefSeq" id="WP_093026459.1">
    <property type="nucleotide sequence ID" value="NZ_FPBK01000020.1"/>
</dbReference>
<dbReference type="EMBL" id="FPBK01000020">
    <property type="protein sequence ID" value="SFU75612.1"/>
    <property type="molecule type" value="Genomic_DNA"/>
</dbReference>
<evidence type="ECO:0000313" key="4">
    <source>
        <dbReference type="EMBL" id="SFU75612.1"/>
    </source>
</evidence>
<dbReference type="OrthoDB" id="9807157at2"/>
<dbReference type="InterPro" id="IPR015422">
    <property type="entry name" value="PyrdxlP-dep_Trfase_small"/>
</dbReference>
<evidence type="ECO:0000256" key="1">
    <source>
        <dbReference type="ARBA" id="ARBA00001933"/>
    </source>
</evidence>
<dbReference type="Gene3D" id="3.40.640.10">
    <property type="entry name" value="Type I PLP-dependent aspartate aminotransferase-like (Major domain)"/>
    <property type="match status" value="1"/>
</dbReference>
<gene>
    <name evidence="4" type="ORF">SAMN05216480_12031</name>
</gene>
<keyword evidence="2" id="KW-0808">Transferase</keyword>
<dbReference type="AlphaFoldDB" id="A0A1I7IRP6"/>
<dbReference type="PANTHER" id="PTHR13693">
    <property type="entry name" value="CLASS II AMINOTRANSFERASE/8-AMINO-7-OXONONANOATE SYNTHASE"/>
    <property type="match status" value="1"/>
</dbReference>
<sequence length="812" mass="92012">MAKVKNNNFLDTVHTVFSEARKQGALHLYAEDLELNGVTLTIDGKELVQFGSTGYLGLEQDPRLKEAAMAAIHHYGTQFPLSKSYVSHPLYEELETLVTKMYACPIVITKNSTLGHMGAIPAVVSDRDAIVLDHQVHWSVQAAAKQLKSRSVPIEMIRHNRLDLLEEKIKRLASKVEKIWFMADGIYSMFGDQVPMEALTELMQRYPSLHVYVDDVHGMSWKGPNGTGFIREQLGTLPDRVVLTGTLGKTFGAGGAVIACQDSELQQKIKTFGGPLTFSVQLEPATVGAAIASAKIHLSAEIYQLQQALQANIQYLYKLLMATDIPLVAHHQTPIFYIAAGMPIMGYELIRRMKEDGFYINIGIFPGVPIKQTGLRITVSRLHTKAQLKALVEALEYHYPLALTATGVTQNEVRSLFQMPLLKNTVKKEVNPDQVGLQVTVVNSICKVAPDLWNTTMGKRNVFDWQGMQFLEEVFSGNKRQEHNWSFQYVLITDSENVPVLVTFLSKALWKEDMLSPASVSERVELKRLGDPYLMTSQVVSMGCPFTEGAHYYLHHHHPKLMEAWKQCLRVVSQWSEEAACRMVVLRDFDTDTVYQEYLLQQGFVPIAMPESTTITLNVGETLQAYFERLSYRSRKHFRKDIVPFCEHFEVLVQERLDEKEQAIASALLEAVRKRNVGLNTFSFPEPLIPGMNAHPHWEFITLRLLPKYHEGDQGLLVGVMFAYKNQQHTYTPAFIGMDYAYTEAHQIYRQLLFQTIVRAHALGCRQIDFGLTAGFEKKKLGARIRAQLAFVQTKDNFIVDWLELMQQNTLL</sequence>